<dbReference type="SUPFAM" id="SSF53448">
    <property type="entry name" value="Nucleotide-diphospho-sugar transferases"/>
    <property type="match status" value="1"/>
</dbReference>
<feature type="transmembrane region" description="Helical" evidence="3">
    <location>
        <begin position="334"/>
        <end position="353"/>
    </location>
</feature>
<sequence>MTTFIDGVLDFLDNLDTLKLIAYFWPFFLLDITRYLLLDLIIITLYIPKRIITYPLRMRARRQLFKEMPLVSVIVPGKNEGKHIPKLAQTLSKQTYQNLEIVIVDDGSDDDTAVICRRLEKNGIIDRFIRNEIRGGKASAANTALRYSHGKYIVHVDADSHMAEDSIETILIPFYLDSRIGAVGGDVRVANTTSSLTSRLQAIEYMKSISTGRTVSAVLGILRIIAGAHGAFRRDILQQIYGWDIGPGLDGDITLKIRKLGYKVTHEPFAICYTNVPVRISKLAKQRYRWDRSMIRFRVRKHKDIFSPSNSFILSNFIASVENVFFNIVLNLKWWIYIFQILIFNADFIEYILFINYVLYFSSNVLQYGIACTLYGHTLRWQELKLSLYLPLMPFYTGLFLRCVRTYAYIMELLHKTSYRDAWNPWKVSKVAEKENL</sequence>
<feature type="transmembrane region" description="Helical" evidence="3">
    <location>
        <begin position="305"/>
        <end position="328"/>
    </location>
</feature>
<dbReference type="EMBL" id="UOFR01000076">
    <property type="protein sequence ID" value="VAX00428.1"/>
    <property type="molecule type" value="Genomic_DNA"/>
</dbReference>
<evidence type="ECO:0000313" key="5">
    <source>
        <dbReference type="EMBL" id="VAX00428.1"/>
    </source>
</evidence>
<dbReference type="PANTHER" id="PTHR43630">
    <property type="entry name" value="POLY-BETA-1,6-N-ACETYL-D-GLUCOSAMINE SYNTHASE"/>
    <property type="match status" value="1"/>
</dbReference>
<keyword evidence="3" id="KW-0472">Membrane</keyword>
<dbReference type="InterPro" id="IPR001173">
    <property type="entry name" value="Glyco_trans_2-like"/>
</dbReference>
<dbReference type="PANTHER" id="PTHR43630:SF1">
    <property type="entry name" value="POLY-BETA-1,6-N-ACETYL-D-GLUCOSAMINE SYNTHASE"/>
    <property type="match status" value="1"/>
</dbReference>
<dbReference type="Pfam" id="PF00535">
    <property type="entry name" value="Glycos_transf_2"/>
    <property type="match status" value="1"/>
</dbReference>
<keyword evidence="2" id="KW-0808">Transferase</keyword>
<evidence type="ECO:0000256" key="1">
    <source>
        <dbReference type="ARBA" id="ARBA00022676"/>
    </source>
</evidence>
<name>A0A3B1ALU7_9ZZZZ</name>
<dbReference type="InterPro" id="IPR029044">
    <property type="entry name" value="Nucleotide-diphossugar_trans"/>
</dbReference>
<reference evidence="5" key="1">
    <citation type="submission" date="2018-06" db="EMBL/GenBank/DDBJ databases">
        <authorList>
            <person name="Zhirakovskaya E."/>
        </authorList>
    </citation>
    <scope>NUCLEOTIDE SEQUENCE</scope>
</reference>
<gene>
    <name evidence="5" type="ORF">MNBD_GAMMA21-87</name>
</gene>
<feature type="domain" description="Glycosyltransferase 2-like" evidence="4">
    <location>
        <begin position="72"/>
        <end position="240"/>
    </location>
</feature>
<dbReference type="Gene3D" id="3.90.550.10">
    <property type="entry name" value="Spore Coat Polysaccharide Biosynthesis Protein SpsA, Chain A"/>
    <property type="match status" value="1"/>
</dbReference>
<feature type="transmembrane region" description="Helical" evidence="3">
    <location>
        <begin position="20"/>
        <end position="47"/>
    </location>
</feature>
<protein>
    <recommendedName>
        <fullName evidence="4">Glycosyltransferase 2-like domain-containing protein</fullName>
    </recommendedName>
</protein>
<proteinExistence type="predicted"/>
<accession>A0A3B1ALU7</accession>
<organism evidence="5">
    <name type="scientific">hydrothermal vent metagenome</name>
    <dbReference type="NCBI Taxonomy" id="652676"/>
    <lineage>
        <taxon>unclassified sequences</taxon>
        <taxon>metagenomes</taxon>
        <taxon>ecological metagenomes</taxon>
    </lineage>
</organism>
<keyword evidence="1" id="KW-0328">Glycosyltransferase</keyword>
<keyword evidence="3" id="KW-0812">Transmembrane</keyword>
<dbReference type="GO" id="GO:0016757">
    <property type="term" value="F:glycosyltransferase activity"/>
    <property type="evidence" value="ECO:0007669"/>
    <property type="project" value="UniProtKB-KW"/>
</dbReference>
<keyword evidence="3" id="KW-1133">Transmembrane helix</keyword>
<evidence type="ECO:0000256" key="2">
    <source>
        <dbReference type="ARBA" id="ARBA00022679"/>
    </source>
</evidence>
<dbReference type="AlphaFoldDB" id="A0A3B1ALU7"/>
<dbReference type="CDD" id="cd06423">
    <property type="entry name" value="CESA_like"/>
    <property type="match status" value="1"/>
</dbReference>
<evidence type="ECO:0000256" key="3">
    <source>
        <dbReference type="SAM" id="Phobius"/>
    </source>
</evidence>
<evidence type="ECO:0000259" key="4">
    <source>
        <dbReference type="Pfam" id="PF00535"/>
    </source>
</evidence>